<reference evidence="1" key="1">
    <citation type="submission" date="2023-01" db="EMBL/GenBank/DDBJ databases">
        <title>The chitinases involved in constricting ring structure development in the nematode-trapping fungus Drechslerella dactyloides.</title>
        <authorList>
            <person name="Wang R."/>
            <person name="Zhang L."/>
            <person name="Tang P."/>
            <person name="Li S."/>
            <person name="Liang L."/>
        </authorList>
    </citation>
    <scope>NUCLEOTIDE SEQUENCE</scope>
    <source>
        <strain evidence="1">YMF1.00031</strain>
    </source>
</reference>
<proteinExistence type="predicted"/>
<sequence>MADESSESDFTKAIPLEARLTDAFSDSGSKPCLLDDALVAELLSVLQSDDEDSKLHILEVLANACRQGSHLE</sequence>
<evidence type="ECO:0000313" key="2">
    <source>
        <dbReference type="Proteomes" id="UP001221413"/>
    </source>
</evidence>
<dbReference type="Proteomes" id="UP001221413">
    <property type="component" value="Unassembled WGS sequence"/>
</dbReference>
<dbReference type="AlphaFoldDB" id="A0AAD6NEM1"/>
<accession>A0AAD6NEM1</accession>
<protein>
    <submittedName>
        <fullName evidence="1">Uncharacterized protein</fullName>
    </submittedName>
</protein>
<keyword evidence="2" id="KW-1185">Reference proteome</keyword>
<dbReference type="EMBL" id="JAQGDS010000015">
    <property type="protein sequence ID" value="KAJ6256121.1"/>
    <property type="molecule type" value="Genomic_DNA"/>
</dbReference>
<gene>
    <name evidence="1" type="ORF">Dda_9213</name>
</gene>
<organism evidence="1 2">
    <name type="scientific">Drechslerella dactyloides</name>
    <name type="common">Nematode-trapping fungus</name>
    <name type="synonym">Arthrobotrys dactyloides</name>
    <dbReference type="NCBI Taxonomy" id="74499"/>
    <lineage>
        <taxon>Eukaryota</taxon>
        <taxon>Fungi</taxon>
        <taxon>Dikarya</taxon>
        <taxon>Ascomycota</taxon>
        <taxon>Pezizomycotina</taxon>
        <taxon>Orbiliomycetes</taxon>
        <taxon>Orbiliales</taxon>
        <taxon>Orbiliaceae</taxon>
        <taxon>Drechslerella</taxon>
    </lineage>
</organism>
<comment type="caution">
    <text evidence="1">The sequence shown here is derived from an EMBL/GenBank/DDBJ whole genome shotgun (WGS) entry which is preliminary data.</text>
</comment>
<evidence type="ECO:0000313" key="1">
    <source>
        <dbReference type="EMBL" id="KAJ6256121.1"/>
    </source>
</evidence>
<name>A0AAD6NEM1_DREDA</name>